<proteinExistence type="predicted"/>
<comment type="caution">
    <text evidence="1">The sequence shown here is derived from an EMBL/GenBank/DDBJ whole genome shotgun (WGS) entry which is preliminary data.</text>
</comment>
<sequence>MNRLRLTVIAALSLYAGAALADPIVGAALTRYLQPFRTFDGQPLVALLTRYGVTPIAAEITSTDAGRTIVDLTLRTEAFKLPCAPLRDWFVDSAGDAGRGDATVEFPVTAKRMPDQAPDASGDPVLYWLQTGRCAGAAAGG</sequence>
<dbReference type="AlphaFoldDB" id="A0A1J5R9P8"/>
<evidence type="ECO:0000313" key="1">
    <source>
        <dbReference type="EMBL" id="OIQ84885.1"/>
    </source>
</evidence>
<dbReference type="EMBL" id="MLJW01000584">
    <property type="protein sequence ID" value="OIQ84885.1"/>
    <property type="molecule type" value="Genomic_DNA"/>
</dbReference>
<name>A0A1J5R9P8_9ZZZZ</name>
<accession>A0A1J5R9P8</accession>
<gene>
    <name evidence="1" type="ORF">GALL_332920</name>
</gene>
<reference evidence="1" key="1">
    <citation type="submission" date="2016-10" db="EMBL/GenBank/DDBJ databases">
        <title>Sequence of Gallionella enrichment culture.</title>
        <authorList>
            <person name="Poehlein A."/>
            <person name="Muehling M."/>
            <person name="Daniel R."/>
        </authorList>
    </citation>
    <scope>NUCLEOTIDE SEQUENCE</scope>
</reference>
<organism evidence="1">
    <name type="scientific">mine drainage metagenome</name>
    <dbReference type="NCBI Taxonomy" id="410659"/>
    <lineage>
        <taxon>unclassified sequences</taxon>
        <taxon>metagenomes</taxon>
        <taxon>ecological metagenomes</taxon>
    </lineage>
</organism>
<protein>
    <submittedName>
        <fullName evidence="1">Uncharacterized protein</fullName>
    </submittedName>
</protein>